<dbReference type="SUPFAM" id="SSF52833">
    <property type="entry name" value="Thioredoxin-like"/>
    <property type="match status" value="1"/>
</dbReference>
<evidence type="ECO:0000313" key="7">
    <source>
        <dbReference type="EMBL" id="TDT51059.1"/>
    </source>
</evidence>
<proteinExistence type="inferred from homology"/>
<dbReference type="FunFam" id="1.20.1440.230:FF:000001">
    <property type="entry name" value="Mitochondrial NADH dehydrogenase flavoprotein 1"/>
    <property type="match status" value="1"/>
</dbReference>
<keyword evidence="4" id="KW-0408">Iron</keyword>
<feature type="domain" description="4Fe-4S ferredoxin-type" evidence="6">
    <location>
        <begin position="575"/>
        <end position="604"/>
    </location>
</feature>
<dbReference type="InterPro" id="IPR019554">
    <property type="entry name" value="Soluble_ligand-bd"/>
</dbReference>
<sequence>MSDGFNRKRRILVCCGTGCLANNSMNVLSEIKKEIDKAGADVSVETVVKSTGCNGLCEKGPVVKIEPDDISYFRVKVEDAGEIVEKTILKGEVIDRLLYFDFSLKKRVKTHKESEFYRRQMKLALRNIGEIDPVSIEDYIERGGYRALKKALFEMKRSDIIPEVIKSGLRGRGGAGFPTGIKWKQCDSVKAFPKYVICNGDEGDPGAFMDRSIMEGDPHSIIEGMIIAAYAVGAEEGFAYIRDEYSLAIKNMSKAMEEARKCGYLGENILGSGFSFDIQIVRGGGAFVCGESTALMASIEGKIGEPRAKYIHSTEKGLWGQPTILNNVETWVNIPLIIDKGGEWYSTVGTERSKGTKVFSLVGKVKNTGLVEVPMGTTLRELIFDIGGGIIGNKKFKAVQIGGPSGGCIPEELLDLEVDFESLKKADSMMGSGGVIVMDERTCMVDVARYYLGFLSEESCGKCVPCREGIKRMLEILNDICEGRGEREDIDRLIEISEMVSEASLCGLGKSSPNPVITTIKYFKDEYLEHIVNKRCSAGVCKNLTEFIIDENRCTGCDVCRRNCPGGAISGELKKSHSINQLRCIKCGNCMDVCRFNAIKVGQGVAL</sequence>
<dbReference type="PANTHER" id="PTHR43578">
    <property type="entry name" value="NADH-QUINONE OXIDOREDUCTASE SUBUNIT F"/>
    <property type="match status" value="1"/>
</dbReference>
<comment type="similarity">
    <text evidence="1">Belongs to the complex I 51 kDa subunit family.</text>
</comment>
<dbReference type="Gene3D" id="3.30.70.20">
    <property type="match status" value="1"/>
</dbReference>
<dbReference type="Gene3D" id="6.10.250.1450">
    <property type="match status" value="1"/>
</dbReference>
<dbReference type="Gene3D" id="3.40.30.10">
    <property type="entry name" value="Glutaredoxin"/>
    <property type="match status" value="1"/>
</dbReference>
<dbReference type="PROSITE" id="PS00198">
    <property type="entry name" value="4FE4S_FER_1"/>
    <property type="match status" value="1"/>
</dbReference>
<dbReference type="InterPro" id="IPR001949">
    <property type="entry name" value="NADH-UbQ_OxRdtase_51kDa_CS"/>
</dbReference>
<dbReference type="InterPro" id="IPR019575">
    <property type="entry name" value="Nuop51_4Fe4S-bd"/>
</dbReference>
<dbReference type="Pfam" id="PF01257">
    <property type="entry name" value="2Fe-2S_thioredx"/>
    <property type="match status" value="1"/>
</dbReference>
<dbReference type="PANTHER" id="PTHR43578:SF3">
    <property type="entry name" value="NADH-QUINONE OXIDOREDUCTASE SUBUNIT F"/>
    <property type="match status" value="1"/>
</dbReference>
<dbReference type="InterPro" id="IPR037225">
    <property type="entry name" value="Nuo51_FMN-bd_sf"/>
</dbReference>
<dbReference type="GO" id="GO:0051539">
    <property type="term" value="F:4 iron, 4 sulfur cluster binding"/>
    <property type="evidence" value="ECO:0007669"/>
    <property type="project" value="UniProtKB-KW"/>
</dbReference>
<dbReference type="InterPro" id="IPR011538">
    <property type="entry name" value="Nuo51_FMN-bd"/>
</dbReference>
<dbReference type="Pfam" id="PF10589">
    <property type="entry name" value="NADH_4Fe-4S"/>
    <property type="match status" value="1"/>
</dbReference>
<accession>A0A4R7KCJ1</accession>
<feature type="domain" description="4Fe-4S ferredoxin-type" evidence="6">
    <location>
        <begin position="545"/>
        <end position="574"/>
    </location>
</feature>
<dbReference type="CDD" id="cd02980">
    <property type="entry name" value="TRX_Fd_family"/>
    <property type="match status" value="1"/>
</dbReference>
<evidence type="ECO:0000259" key="6">
    <source>
        <dbReference type="PROSITE" id="PS51379"/>
    </source>
</evidence>
<protein>
    <submittedName>
        <fullName evidence="7">NADH-quinone oxidoreductase subunit F</fullName>
    </submittedName>
</protein>
<dbReference type="SMART" id="SM00928">
    <property type="entry name" value="NADH_4Fe-4S"/>
    <property type="match status" value="1"/>
</dbReference>
<dbReference type="Gene3D" id="3.10.20.600">
    <property type="match status" value="1"/>
</dbReference>
<dbReference type="FunFam" id="3.40.50.11540:FF:000001">
    <property type="entry name" value="NADH dehydrogenase [ubiquinone] flavoprotein 1, mitochondrial"/>
    <property type="match status" value="1"/>
</dbReference>
<reference evidence="7 8" key="1">
    <citation type="submission" date="2019-03" db="EMBL/GenBank/DDBJ databases">
        <title>Genomic Encyclopedia of Type Strains, Phase IV (KMG-IV): sequencing the most valuable type-strain genomes for metagenomic binning, comparative biology and taxonomic classification.</title>
        <authorList>
            <person name="Goeker M."/>
        </authorList>
    </citation>
    <scope>NUCLEOTIDE SEQUENCE [LARGE SCALE GENOMIC DNA]</scope>
    <source>
        <strain evidence="7 8">DSM 24455</strain>
    </source>
</reference>
<name>A0A4R7KCJ1_9CLOT</name>
<dbReference type="PROSITE" id="PS51379">
    <property type="entry name" value="4FE4S_FER_2"/>
    <property type="match status" value="2"/>
</dbReference>
<dbReference type="RefSeq" id="WP_133628879.1">
    <property type="nucleotide sequence ID" value="NZ_SOAZ01000022.1"/>
</dbReference>
<keyword evidence="2" id="KW-0004">4Fe-4S</keyword>
<gene>
    <name evidence="7" type="ORF">EDD71_12229</name>
</gene>
<keyword evidence="5" id="KW-0411">Iron-sulfur</keyword>
<dbReference type="SUPFAM" id="SSF140490">
    <property type="entry name" value="Nqo1C-terminal domain-like"/>
    <property type="match status" value="1"/>
</dbReference>
<dbReference type="AlphaFoldDB" id="A0A4R7KCJ1"/>
<keyword evidence="3" id="KW-0479">Metal-binding</keyword>
<dbReference type="GO" id="GO:0046872">
    <property type="term" value="F:metal ion binding"/>
    <property type="evidence" value="ECO:0007669"/>
    <property type="project" value="UniProtKB-KW"/>
</dbReference>
<dbReference type="GO" id="GO:0010181">
    <property type="term" value="F:FMN binding"/>
    <property type="evidence" value="ECO:0007669"/>
    <property type="project" value="InterPro"/>
</dbReference>
<dbReference type="Pfam" id="PF10531">
    <property type="entry name" value="SLBB"/>
    <property type="match status" value="1"/>
</dbReference>
<evidence type="ECO:0000256" key="4">
    <source>
        <dbReference type="ARBA" id="ARBA00023004"/>
    </source>
</evidence>
<dbReference type="Gene3D" id="3.40.50.11540">
    <property type="entry name" value="NADH-ubiquinone oxidoreductase 51kDa subunit"/>
    <property type="match status" value="1"/>
</dbReference>
<dbReference type="OrthoDB" id="9761899at2"/>
<organism evidence="7 8">
    <name type="scientific">Fonticella tunisiensis</name>
    <dbReference type="NCBI Taxonomy" id="1096341"/>
    <lineage>
        <taxon>Bacteria</taxon>
        <taxon>Bacillati</taxon>
        <taxon>Bacillota</taxon>
        <taxon>Clostridia</taxon>
        <taxon>Eubacteriales</taxon>
        <taxon>Clostridiaceae</taxon>
        <taxon>Fonticella</taxon>
    </lineage>
</organism>
<dbReference type="InterPro" id="IPR017896">
    <property type="entry name" value="4Fe4S_Fe-S-bd"/>
</dbReference>
<dbReference type="SUPFAM" id="SSF142984">
    <property type="entry name" value="Nqo1 middle domain-like"/>
    <property type="match status" value="1"/>
</dbReference>
<dbReference type="Proteomes" id="UP000295325">
    <property type="component" value="Unassembled WGS sequence"/>
</dbReference>
<comment type="caution">
    <text evidence="7">The sequence shown here is derived from an EMBL/GenBank/DDBJ whole genome shotgun (WGS) entry which is preliminary data.</text>
</comment>
<dbReference type="Pfam" id="PF01512">
    <property type="entry name" value="Complex1_51K"/>
    <property type="match status" value="1"/>
</dbReference>
<dbReference type="Pfam" id="PF13237">
    <property type="entry name" value="Fer4_10"/>
    <property type="match status" value="1"/>
</dbReference>
<evidence type="ECO:0000256" key="1">
    <source>
        <dbReference type="ARBA" id="ARBA00007523"/>
    </source>
</evidence>
<dbReference type="EMBL" id="SOAZ01000022">
    <property type="protein sequence ID" value="TDT51059.1"/>
    <property type="molecule type" value="Genomic_DNA"/>
</dbReference>
<dbReference type="SUPFAM" id="SSF54862">
    <property type="entry name" value="4Fe-4S ferredoxins"/>
    <property type="match status" value="1"/>
</dbReference>
<evidence type="ECO:0000256" key="3">
    <source>
        <dbReference type="ARBA" id="ARBA00022723"/>
    </source>
</evidence>
<dbReference type="PROSITE" id="PS00645">
    <property type="entry name" value="COMPLEX1_51K_2"/>
    <property type="match status" value="1"/>
</dbReference>
<dbReference type="InterPro" id="IPR036249">
    <property type="entry name" value="Thioredoxin-like_sf"/>
</dbReference>
<dbReference type="SUPFAM" id="SSF142019">
    <property type="entry name" value="Nqo1 FMN-binding domain-like"/>
    <property type="match status" value="1"/>
</dbReference>
<evidence type="ECO:0000256" key="5">
    <source>
        <dbReference type="ARBA" id="ARBA00023014"/>
    </source>
</evidence>
<dbReference type="GO" id="GO:0008137">
    <property type="term" value="F:NADH dehydrogenase (ubiquinone) activity"/>
    <property type="evidence" value="ECO:0007669"/>
    <property type="project" value="InterPro"/>
</dbReference>
<dbReference type="InterPro" id="IPR037207">
    <property type="entry name" value="Nuop51_4Fe4S-bd_sf"/>
</dbReference>
<keyword evidence="8" id="KW-1185">Reference proteome</keyword>
<dbReference type="Gene3D" id="1.20.1440.230">
    <property type="entry name" value="NADH-ubiquinone oxidoreductase 51kDa subunit, iron-sulphur binding domain"/>
    <property type="match status" value="1"/>
</dbReference>
<dbReference type="InterPro" id="IPR017900">
    <property type="entry name" value="4Fe4S_Fe_S_CS"/>
</dbReference>
<evidence type="ECO:0000313" key="8">
    <source>
        <dbReference type="Proteomes" id="UP000295325"/>
    </source>
</evidence>
<evidence type="ECO:0000256" key="2">
    <source>
        <dbReference type="ARBA" id="ARBA00022485"/>
    </source>
</evidence>